<reference evidence="8" key="1">
    <citation type="journal article" date="2021" name="bioRxiv">
        <title>Unraveling nitrogen, sulfur and carbon metabolic pathways and microbial community transcriptional responses to substrate deprivation and toxicity stresses in a bioreactor mimicking anoxic brackish coastal sediment conditions.</title>
        <authorList>
            <person name="Martins P.D."/>
            <person name="Echeveste M.J."/>
            <person name="Arshad A."/>
            <person name="Kurth J."/>
            <person name="Ouboter H."/>
            <person name="Jetten M.S.M."/>
            <person name="Welte C.U."/>
        </authorList>
    </citation>
    <scope>NUCLEOTIDE SEQUENCE</scope>
    <source>
        <strain evidence="8">MAG_39</strain>
    </source>
</reference>
<evidence type="ECO:0000313" key="8">
    <source>
        <dbReference type="EMBL" id="MBZ0157187.1"/>
    </source>
</evidence>
<feature type="transmembrane region" description="Helical" evidence="6">
    <location>
        <begin position="21"/>
        <end position="39"/>
    </location>
</feature>
<dbReference type="Pfam" id="PF01578">
    <property type="entry name" value="Cytochrom_C_asm"/>
    <property type="match status" value="1"/>
</dbReference>
<dbReference type="GO" id="GO:0020037">
    <property type="term" value="F:heme binding"/>
    <property type="evidence" value="ECO:0007669"/>
    <property type="project" value="InterPro"/>
</dbReference>
<feature type="transmembrane region" description="Helical" evidence="6">
    <location>
        <begin position="114"/>
        <end position="135"/>
    </location>
</feature>
<dbReference type="PANTHER" id="PTHR30071">
    <property type="entry name" value="HEME EXPORTER PROTEIN C"/>
    <property type="match status" value="1"/>
</dbReference>
<feature type="transmembrane region" description="Helical" evidence="6">
    <location>
        <begin position="45"/>
        <end position="64"/>
    </location>
</feature>
<keyword evidence="3" id="KW-0201">Cytochrome c-type biogenesis</keyword>
<feature type="transmembrane region" description="Helical" evidence="6">
    <location>
        <begin position="76"/>
        <end position="94"/>
    </location>
</feature>
<evidence type="ECO:0000313" key="9">
    <source>
        <dbReference type="Proteomes" id="UP000705867"/>
    </source>
</evidence>
<dbReference type="InterPro" id="IPR002541">
    <property type="entry name" value="Cyt_c_assembly"/>
</dbReference>
<feature type="transmembrane region" description="Helical" evidence="6">
    <location>
        <begin position="210"/>
        <end position="231"/>
    </location>
</feature>
<feature type="transmembrane region" description="Helical" evidence="6">
    <location>
        <begin position="182"/>
        <end position="198"/>
    </location>
</feature>
<evidence type="ECO:0000256" key="5">
    <source>
        <dbReference type="ARBA" id="ARBA00023136"/>
    </source>
</evidence>
<evidence type="ECO:0000256" key="3">
    <source>
        <dbReference type="ARBA" id="ARBA00022748"/>
    </source>
</evidence>
<dbReference type="InterPro" id="IPR045062">
    <property type="entry name" value="Cyt_c_biogenesis_CcsA/CcmC"/>
</dbReference>
<reference evidence="8" key="2">
    <citation type="submission" date="2021-08" db="EMBL/GenBank/DDBJ databases">
        <authorList>
            <person name="Dalcin Martins P."/>
        </authorList>
    </citation>
    <scope>NUCLEOTIDE SEQUENCE</scope>
    <source>
        <strain evidence="8">MAG_39</strain>
    </source>
</reference>
<organism evidence="8 9">
    <name type="scientific">Candidatus Nitrobium versatile</name>
    <dbReference type="NCBI Taxonomy" id="2884831"/>
    <lineage>
        <taxon>Bacteria</taxon>
        <taxon>Pseudomonadati</taxon>
        <taxon>Nitrospirota</taxon>
        <taxon>Nitrospiria</taxon>
        <taxon>Nitrospirales</taxon>
        <taxon>Nitrospiraceae</taxon>
        <taxon>Candidatus Nitrobium</taxon>
    </lineage>
</organism>
<comment type="subcellular location">
    <subcellularLocation>
        <location evidence="1">Membrane</location>
        <topology evidence="1">Multi-pass membrane protein</topology>
    </subcellularLocation>
</comment>
<dbReference type="EMBL" id="JAIOIV010000107">
    <property type="protein sequence ID" value="MBZ0157187.1"/>
    <property type="molecule type" value="Genomic_DNA"/>
</dbReference>
<keyword evidence="2 6" id="KW-0812">Transmembrane</keyword>
<evidence type="ECO:0000256" key="1">
    <source>
        <dbReference type="ARBA" id="ARBA00004141"/>
    </source>
</evidence>
<dbReference type="GO" id="GO:0005886">
    <property type="term" value="C:plasma membrane"/>
    <property type="evidence" value="ECO:0007669"/>
    <property type="project" value="TreeGrafter"/>
</dbReference>
<dbReference type="GO" id="GO:0017004">
    <property type="term" value="P:cytochrome complex assembly"/>
    <property type="evidence" value="ECO:0007669"/>
    <property type="project" value="UniProtKB-KW"/>
</dbReference>
<name>A0A953M253_9BACT</name>
<evidence type="ECO:0000256" key="4">
    <source>
        <dbReference type="ARBA" id="ARBA00022989"/>
    </source>
</evidence>
<dbReference type="Proteomes" id="UP000705867">
    <property type="component" value="Unassembled WGS sequence"/>
</dbReference>
<feature type="domain" description="Cytochrome c assembly protein" evidence="7">
    <location>
        <begin position="51"/>
        <end position="232"/>
    </location>
</feature>
<feature type="transmembrane region" description="Helical" evidence="6">
    <location>
        <begin position="147"/>
        <end position="170"/>
    </location>
</feature>
<accession>A0A953M253</accession>
<protein>
    <submittedName>
        <fullName evidence="8">Cytochrome c biogenesis protein CcsA</fullName>
    </submittedName>
</protein>
<evidence type="ECO:0000259" key="7">
    <source>
        <dbReference type="Pfam" id="PF01578"/>
    </source>
</evidence>
<sequence length="237" mass="26331">MIALAFAAFPLYLFGLWKRPFLFAGLAVQIAYLVSRGVALGRLPLVGPHDTLLFLAASLVAFSLPFHRHLKGHRSYYSWIAVAAAVFTAFALAAKQHNTPLPPVLKTVWFELHVVLAFLSYGLFGIGAVLGALSLRQGGTPLEGMQYRSVFIGYALFSLSMVFGGVWAFLAWGTYWLWTPKELWTTILWLFYSLYLHARLRPQWRGKPAAVLGIAGFGVVLFTYLGVSLLMKSSHSF</sequence>
<proteinExistence type="predicted"/>
<keyword evidence="5 6" id="KW-0472">Membrane</keyword>
<dbReference type="PANTHER" id="PTHR30071:SF1">
    <property type="entry name" value="CYTOCHROME B_B6 PROTEIN-RELATED"/>
    <property type="match status" value="1"/>
</dbReference>
<comment type="caution">
    <text evidence="8">The sequence shown here is derived from an EMBL/GenBank/DDBJ whole genome shotgun (WGS) entry which is preliminary data.</text>
</comment>
<gene>
    <name evidence="8" type="primary">ccsA</name>
    <name evidence="8" type="ORF">K8I29_13370</name>
</gene>
<evidence type="ECO:0000256" key="2">
    <source>
        <dbReference type="ARBA" id="ARBA00022692"/>
    </source>
</evidence>
<evidence type="ECO:0000256" key="6">
    <source>
        <dbReference type="SAM" id="Phobius"/>
    </source>
</evidence>
<keyword evidence="4 6" id="KW-1133">Transmembrane helix</keyword>
<dbReference type="AlphaFoldDB" id="A0A953M253"/>